<feature type="region of interest" description="Disordered" evidence="7">
    <location>
        <begin position="131"/>
        <end position="173"/>
    </location>
</feature>
<feature type="domain" description="ZAD" evidence="9">
    <location>
        <begin position="15"/>
        <end position="97"/>
    </location>
</feature>
<evidence type="ECO:0000313" key="10">
    <source>
        <dbReference type="EnsemblMetazoa" id="AMAM003753-PA"/>
    </source>
</evidence>
<evidence type="ECO:0000313" key="11">
    <source>
        <dbReference type="Proteomes" id="UP000075901"/>
    </source>
</evidence>
<evidence type="ECO:0000256" key="6">
    <source>
        <dbReference type="PROSITE-ProRule" id="PRU01263"/>
    </source>
</evidence>
<dbReference type="InterPro" id="IPR013087">
    <property type="entry name" value="Znf_C2H2_type"/>
</dbReference>
<feature type="binding site" evidence="6">
    <location>
        <position position="70"/>
    </location>
    <ligand>
        <name>Zn(2+)</name>
        <dbReference type="ChEBI" id="CHEBI:29105"/>
    </ligand>
</feature>
<feature type="region of interest" description="Disordered" evidence="7">
    <location>
        <begin position="346"/>
        <end position="386"/>
    </location>
</feature>
<evidence type="ECO:0000256" key="1">
    <source>
        <dbReference type="ARBA" id="ARBA00022723"/>
    </source>
</evidence>
<feature type="region of interest" description="Disordered" evidence="7">
    <location>
        <begin position="511"/>
        <end position="563"/>
    </location>
</feature>
<dbReference type="SMART" id="SM00868">
    <property type="entry name" value="zf-AD"/>
    <property type="match status" value="1"/>
</dbReference>
<evidence type="ECO:0000259" key="9">
    <source>
        <dbReference type="PROSITE" id="PS51915"/>
    </source>
</evidence>
<dbReference type="GO" id="GO:0000977">
    <property type="term" value="F:RNA polymerase II transcription regulatory region sequence-specific DNA binding"/>
    <property type="evidence" value="ECO:0007669"/>
    <property type="project" value="TreeGrafter"/>
</dbReference>
<dbReference type="SUPFAM" id="SSF57716">
    <property type="entry name" value="Glucocorticoid receptor-like (DNA-binding domain)"/>
    <property type="match status" value="1"/>
</dbReference>
<feature type="domain" description="C2H2-type" evidence="8">
    <location>
        <begin position="305"/>
        <end position="333"/>
    </location>
</feature>
<keyword evidence="1 6" id="KW-0479">Metal-binding</keyword>
<dbReference type="PROSITE" id="PS51915">
    <property type="entry name" value="ZAD"/>
    <property type="match status" value="1"/>
</dbReference>
<protein>
    <submittedName>
        <fullName evidence="10">Uncharacterized protein</fullName>
    </submittedName>
</protein>
<dbReference type="AlphaFoldDB" id="A0A182SC10"/>
<evidence type="ECO:0000256" key="5">
    <source>
        <dbReference type="PROSITE-ProRule" id="PRU00042"/>
    </source>
</evidence>
<dbReference type="GO" id="GO:0000981">
    <property type="term" value="F:DNA-binding transcription factor activity, RNA polymerase II-specific"/>
    <property type="evidence" value="ECO:0007669"/>
    <property type="project" value="TreeGrafter"/>
</dbReference>
<feature type="compositionally biased region" description="Basic and acidic residues" evidence="7">
    <location>
        <begin position="161"/>
        <end position="173"/>
    </location>
</feature>
<feature type="binding site" evidence="6">
    <location>
        <position position="73"/>
    </location>
    <ligand>
        <name>Zn(2+)</name>
        <dbReference type="ChEBI" id="CHEBI:29105"/>
    </ligand>
</feature>
<dbReference type="GO" id="GO:0005634">
    <property type="term" value="C:nucleus"/>
    <property type="evidence" value="ECO:0007669"/>
    <property type="project" value="InterPro"/>
</dbReference>
<evidence type="ECO:0000256" key="4">
    <source>
        <dbReference type="ARBA" id="ARBA00022833"/>
    </source>
</evidence>
<evidence type="ECO:0000256" key="3">
    <source>
        <dbReference type="ARBA" id="ARBA00022771"/>
    </source>
</evidence>
<feature type="compositionally biased region" description="Basic residues" evidence="7">
    <location>
        <begin position="137"/>
        <end position="147"/>
    </location>
</feature>
<dbReference type="InterPro" id="IPR012934">
    <property type="entry name" value="Znf_AD"/>
</dbReference>
<dbReference type="PANTHER" id="PTHR24409">
    <property type="entry name" value="ZINC FINGER PROTEIN 142"/>
    <property type="match status" value="1"/>
</dbReference>
<evidence type="ECO:0000256" key="7">
    <source>
        <dbReference type="SAM" id="MobiDB-lite"/>
    </source>
</evidence>
<dbReference type="PROSITE" id="PS50157">
    <property type="entry name" value="ZINC_FINGER_C2H2_2"/>
    <property type="match status" value="1"/>
</dbReference>
<keyword evidence="3 5" id="KW-0863">Zinc-finger</keyword>
<dbReference type="Proteomes" id="UP000075901">
    <property type="component" value="Unassembled WGS sequence"/>
</dbReference>
<evidence type="ECO:0000259" key="8">
    <source>
        <dbReference type="PROSITE" id="PS50157"/>
    </source>
</evidence>
<feature type="binding site" evidence="6">
    <location>
        <position position="20"/>
    </location>
    <ligand>
        <name>Zn(2+)</name>
        <dbReference type="ChEBI" id="CHEBI:29105"/>
    </ligand>
</feature>
<name>A0A182SC10_9DIPT</name>
<feature type="region of interest" description="Disordered" evidence="7">
    <location>
        <begin position="677"/>
        <end position="728"/>
    </location>
</feature>
<feature type="region of interest" description="Disordered" evidence="7">
    <location>
        <begin position="751"/>
        <end position="770"/>
    </location>
</feature>
<feature type="compositionally biased region" description="Basic and acidic residues" evidence="7">
    <location>
        <begin position="528"/>
        <end position="558"/>
    </location>
</feature>
<dbReference type="Gene3D" id="3.30.160.60">
    <property type="entry name" value="Classic Zinc Finger"/>
    <property type="match status" value="1"/>
</dbReference>
<organism evidence="10 11">
    <name type="scientific">Anopheles maculatus</name>
    <dbReference type="NCBI Taxonomy" id="74869"/>
    <lineage>
        <taxon>Eukaryota</taxon>
        <taxon>Metazoa</taxon>
        <taxon>Ecdysozoa</taxon>
        <taxon>Arthropoda</taxon>
        <taxon>Hexapoda</taxon>
        <taxon>Insecta</taxon>
        <taxon>Pterygota</taxon>
        <taxon>Neoptera</taxon>
        <taxon>Endopterygota</taxon>
        <taxon>Diptera</taxon>
        <taxon>Nematocera</taxon>
        <taxon>Culicoidea</taxon>
        <taxon>Culicidae</taxon>
        <taxon>Anophelinae</taxon>
        <taxon>Anopheles</taxon>
        <taxon>Anopheles maculatus group</taxon>
    </lineage>
</organism>
<dbReference type="Pfam" id="PF07776">
    <property type="entry name" value="zf-AD"/>
    <property type="match status" value="1"/>
</dbReference>
<feature type="compositionally biased region" description="Polar residues" evidence="7">
    <location>
        <begin position="752"/>
        <end position="770"/>
    </location>
</feature>
<sequence>MERFSISILRQQVYNICRLCGVDNPDKTLILGDEDVVCVMETEEPTLAKKIEECVGIQVHANDQMPQSICSLCVDKVNDFYEYRLMCASTNIQTRTFLNLPLVQPCISLMKAEPEPALPADPQDDKSLATISTQQKHGPKTRNRKKQLGGTEEPENSAEDTDFKSFPDAPSEKRTRYEHSCQYCTEKYDQPTDLERHLIVKHTPLVHKFGCGSCMEYFDTASEYKDHNLWHKLTRTAFGCFRCGKKCAKIGTLNKHVEMNVCLKRPRGSSADVKLVPDMRCAVCQKVFKTRNLYEWHGCFMRARANCPRCGKYFLKKNLLTRHFMLYCTGSLPLMEPTYMWKNEPGVGPADGVSPQNLPGGSTVPPKRGRGRPARASETMKEETLDLPLPPLLDLPDFKLESNTTDYGQNSSEGTLSCEEANKVAKESSLIEQTDKITTLLRSGASVDGNTDIATINSMLSSVNEAIATISKVRKKIKKRDRGGHDVEDEGTEKANPPMVVLSMANVKHEVPDDSSGFVPNATAPISDNHDDAGHDDGGSEAGDNHMVEDSFADRNDSDGDSSDVEIISVENYHPTGASNASTNGPLLQQMLQIKQEPMATDDGDESDFEGYEDASMFAAVKQEPLEEPVAADANQPCDTMGKHSDPLVSSSYQALRIKIKKEKGLLNASMVEDGTIDPIQTPEVDRQKTPAAAQKESLPTVEEQASSSKEGDSSVGGRPEQFGLPVIAQSNRKPTIAIIQTIDGTPILLPQPNSTVASQHPQQTMYHLK</sequence>
<dbReference type="SMART" id="SM00355">
    <property type="entry name" value="ZnF_C2H2"/>
    <property type="match status" value="4"/>
</dbReference>
<keyword evidence="11" id="KW-1185">Reference proteome</keyword>
<dbReference type="PROSITE" id="PS00028">
    <property type="entry name" value="ZINC_FINGER_C2H2_1"/>
    <property type="match status" value="2"/>
</dbReference>
<dbReference type="Gene3D" id="3.40.1800.20">
    <property type="match status" value="1"/>
</dbReference>
<reference evidence="10" key="2">
    <citation type="submission" date="2020-05" db="UniProtKB">
        <authorList>
            <consortium name="EnsemblMetazoa"/>
        </authorList>
    </citation>
    <scope>IDENTIFICATION</scope>
    <source>
        <strain evidence="10">maculatus3</strain>
    </source>
</reference>
<dbReference type="PANTHER" id="PTHR24409:SF295">
    <property type="entry name" value="AZ2-RELATED"/>
    <property type="match status" value="1"/>
</dbReference>
<evidence type="ECO:0000256" key="2">
    <source>
        <dbReference type="ARBA" id="ARBA00022737"/>
    </source>
</evidence>
<feature type="binding site" evidence="6">
    <location>
        <position position="17"/>
    </location>
    <ligand>
        <name>Zn(2+)</name>
        <dbReference type="ChEBI" id="CHEBI:29105"/>
    </ligand>
</feature>
<proteinExistence type="predicted"/>
<keyword evidence="4 6" id="KW-0862">Zinc</keyword>
<dbReference type="EnsemblMetazoa" id="AMAM003753-RA">
    <property type="protein sequence ID" value="AMAM003753-PA"/>
    <property type="gene ID" value="AMAM003753"/>
</dbReference>
<accession>A0A182SC10</accession>
<dbReference type="VEuPathDB" id="VectorBase:AMAM003753"/>
<reference evidence="11" key="1">
    <citation type="submission" date="2013-09" db="EMBL/GenBank/DDBJ databases">
        <title>The Genome Sequence of Anopheles maculatus species B.</title>
        <authorList>
            <consortium name="The Broad Institute Genomics Platform"/>
            <person name="Neafsey D.E."/>
            <person name="Besansky N."/>
            <person name="Howell P."/>
            <person name="Walton C."/>
            <person name="Young S.K."/>
            <person name="Zeng Q."/>
            <person name="Gargeya S."/>
            <person name="Fitzgerald M."/>
            <person name="Haas B."/>
            <person name="Abouelleil A."/>
            <person name="Allen A.W."/>
            <person name="Alvarado L."/>
            <person name="Arachchi H.M."/>
            <person name="Berlin A.M."/>
            <person name="Chapman S.B."/>
            <person name="Gainer-Dewar J."/>
            <person name="Goldberg J."/>
            <person name="Griggs A."/>
            <person name="Gujja S."/>
            <person name="Hansen M."/>
            <person name="Howarth C."/>
            <person name="Imamovic A."/>
            <person name="Ireland A."/>
            <person name="Larimer J."/>
            <person name="McCowan C."/>
            <person name="Murphy C."/>
            <person name="Pearson M."/>
            <person name="Poon T.W."/>
            <person name="Priest M."/>
            <person name="Roberts A."/>
            <person name="Saif S."/>
            <person name="Shea T."/>
            <person name="Sisk P."/>
            <person name="Sykes S."/>
            <person name="Wortman J."/>
            <person name="Nusbaum C."/>
            <person name="Birren B."/>
        </authorList>
    </citation>
    <scope>NUCLEOTIDE SEQUENCE [LARGE SCALE GENOMIC DNA]</scope>
    <source>
        <strain evidence="11">maculatus3</strain>
    </source>
</reference>
<dbReference type="GO" id="GO:0008270">
    <property type="term" value="F:zinc ion binding"/>
    <property type="evidence" value="ECO:0007669"/>
    <property type="project" value="UniProtKB-UniRule"/>
</dbReference>
<keyword evidence="2" id="KW-0677">Repeat</keyword>